<comment type="caution">
    <text evidence="2">The sequence shown here is derived from an EMBL/GenBank/DDBJ whole genome shotgun (WGS) entry which is preliminary data.</text>
</comment>
<organism evidence="2 3">
    <name type="scientific">Kaistella daneshvariae</name>
    <dbReference type="NCBI Taxonomy" id="2487074"/>
    <lineage>
        <taxon>Bacteria</taxon>
        <taxon>Pseudomonadati</taxon>
        <taxon>Bacteroidota</taxon>
        <taxon>Flavobacteriia</taxon>
        <taxon>Flavobacteriales</taxon>
        <taxon>Weeksellaceae</taxon>
        <taxon>Chryseobacterium group</taxon>
        <taxon>Kaistella</taxon>
    </lineage>
</organism>
<reference evidence="3" key="2">
    <citation type="submission" date="2018-11" db="EMBL/GenBank/DDBJ databases">
        <title>Proposal to divide the Flavobacteriaceae and reorganize its genera based on Amino Acid Identity values calculated from whole genome sequences.</title>
        <authorList>
            <person name="Nicholson A.C."/>
            <person name="Gulvik C.A."/>
            <person name="Whitney A.M."/>
            <person name="Humrighouse B.W."/>
            <person name="Bell M."/>
            <person name="Holmens B."/>
            <person name="Steigerwalt A."/>
            <person name="Villarma A."/>
            <person name="Sheth M."/>
            <person name="Batra D."/>
            <person name="Pryor J."/>
            <person name="Bernardet J.-F."/>
            <person name="Hugo C."/>
            <person name="Kampfer P."/>
            <person name="Newman J."/>
            <person name="Mcquiston J.R."/>
        </authorList>
    </citation>
    <scope>NUCLEOTIDE SEQUENCE [LARGE SCALE GENOMIC DNA]</scope>
    <source>
        <strain evidence="3">H3056</strain>
    </source>
</reference>
<sequence length="83" mass="9239">MIIPTVLGGILQAMQLVAISPALIRFFSVSQLISDGILIIGIIFLLMLLPYFLATLVLLFLEKLKPVYMLITSIIIFFSFYSG</sequence>
<keyword evidence="1" id="KW-0812">Transmembrane</keyword>
<dbReference type="AlphaFoldDB" id="A0A3N0WV24"/>
<keyword evidence="1" id="KW-1133">Transmembrane helix</keyword>
<gene>
    <name evidence="2" type="ORF">EGI11_05125</name>
</gene>
<dbReference type="EMBL" id="RJUG01000003">
    <property type="protein sequence ID" value="ROI08813.1"/>
    <property type="molecule type" value="Genomic_DNA"/>
</dbReference>
<proteinExistence type="predicted"/>
<keyword evidence="1" id="KW-0472">Membrane</keyword>
<evidence type="ECO:0000256" key="1">
    <source>
        <dbReference type="SAM" id="Phobius"/>
    </source>
</evidence>
<evidence type="ECO:0000313" key="2">
    <source>
        <dbReference type="EMBL" id="ROI08813.1"/>
    </source>
</evidence>
<evidence type="ECO:0000313" key="3">
    <source>
        <dbReference type="Proteomes" id="UP000270224"/>
    </source>
</evidence>
<feature type="transmembrane region" description="Helical" evidence="1">
    <location>
        <begin position="66"/>
        <end position="82"/>
    </location>
</feature>
<accession>A0A3N0WV24</accession>
<reference evidence="3" key="1">
    <citation type="submission" date="2018-11" db="EMBL/GenBank/DDBJ databases">
        <title>Proposal to divide the Flavobacteriaceae and reorganize its genera based on Amino Acid Identity values calculated from whole genome sequences.</title>
        <authorList>
            <person name="Nicholson A.C."/>
            <person name="Gulvik C.A."/>
            <person name="Whitney A.M."/>
            <person name="Humrighouse B.W."/>
            <person name="Bell M."/>
            <person name="Holmes B."/>
            <person name="Steigerwalt A."/>
            <person name="Villarma A."/>
            <person name="Sheth M."/>
            <person name="Batra D."/>
            <person name="Pryor J."/>
            <person name="Bernardet J.-F."/>
            <person name="Hugo C."/>
            <person name="Kampfer P."/>
            <person name="Newman J."/>
            <person name="Mcquiston J.R."/>
        </authorList>
    </citation>
    <scope>NUCLEOTIDE SEQUENCE [LARGE SCALE GENOMIC DNA]</scope>
    <source>
        <strain evidence="3">H3056</strain>
    </source>
</reference>
<feature type="transmembrane region" description="Helical" evidence="1">
    <location>
        <begin position="6"/>
        <end position="24"/>
    </location>
</feature>
<name>A0A3N0WV24_9FLAO</name>
<protein>
    <submittedName>
        <fullName evidence="2">Uncharacterized protein</fullName>
    </submittedName>
</protein>
<feature type="transmembrane region" description="Helical" evidence="1">
    <location>
        <begin position="36"/>
        <end position="60"/>
    </location>
</feature>
<dbReference type="Proteomes" id="UP000270224">
    <property type="component" value="Unassembled WGS sequence"/>
</dbReference>